<keyword evidence="5 7" id="KW-0472">Membrane</keyword>
<dbReference type="CDD" id="cd06186">
    <property type="entry name" value="NOX_Duox_like_FAD_NADP"/>
    <property type="match status" value="1"/>
</dbReference>
<dbReference type="GeneTree" id="ENSGT00940000159621"/>
<dbReference type="GO" id="GO:0048471">
    <property type="term" value="C:perinuclear region of cytoplasm"/>
    <property type="evidence" value="ECO:0007669"/>
    <property type="project" value="Ensembl"/>
</dbReference>
<keyword evidence="10" id="KW-1185">Reference proteome</keyword>
<dbReference type="GO" id="GO:0020037">
    <property type="term" value="F:heme binding"/>
    <property type="evidence" value="ECO:0007669"/>
    <property type="project" value="Ensembl"/>
</dbReference>
<feature type="transmembrane region" description="Helical" evidence="7">
    <location>
        <begin position="20"/>
        <end position="39"/>
    </location>
</feature>
<accession>A0A8C9E737</accession>
<dbReference type="GO" id="GO:0005789">
    <property type="term" value="C:endoplasmic reticulum membrane"/>
    <property type="evidence" value="ECO:0007669"/>
    <property type="project" value="Ensembl"/>
</dbReference>
<dbReference type="SUPFAM" id="SSF52343">
    <property type="entry name" value="Ferredoxin reductase-like, C-terminal NADP-linked domain"/>
    <property type="match status" value="1"/>
</dbReference>
<dbReference type="PANTHER" id="PTHR11972:SF206">
    <property type="entry name" value="NADPH OXIDASE 4"/>
    <property type="match status" value="1"/>
</dbReference>
<evidence type="ECO:0000256" key="6">
    <source>
        <dbReference type="ARBA" id="ARBA00049908"/>
    </source>
</evidence>
<name>A0A8C9E737_PHOSS</name>
<dbReference type="AlphaFoldDB" id="A0A8C9E737"/>
<dbReference type="GO" id="GO:0016174">
    <property type="term" value="F:NAD(P)H oxidase H2O2-forming activity"/>
    <property type="evidence" value="ECO:0007669"/>
    <property type="project" value="Ensembl"/>
</dbReference>
<dbReference type="InterPro" id="IPR050369">
    <property type="entry name" value="RBOH/FRE"/>
</dbReference>
<dbReference type="Pfam" id="PF08022">
    <property type="entry name" value="FAD_binding_8"/>
    <property type="match status" value="1"/>
</dbReference>
<dbReference type="GO" id="GO:0003015">
    <property type="term" value="P:heart process"/>
    <property type="evidence" value="ECO:0007669"/>
    <property type="project" value="Ensembl"/>
</dbReference>
<dbReference type="Pfam" id="PF08030">
    <property type="entry name" value="NAD_binding_6"/>
    <property type="match status" value="1"/>
</dbReference>
<dbReference type="InterPro" id="IPR013130">
    <property type="entry name" value="Fe3_Rdtase_TM_dom"/>
</dbReference>
<dbReference type="PRINTS" id="PR00466">
    <property type="entry name" value="GP91PHOX"/>
</dbReference>
<dbReference type="Pfam" id="PF01794">
    <property type="entry name" value="Ferric_reduct"/>
    <property type="match status" value="1"/>
</dbReference>
<comment type="catalytic activity">
    <reaction evidence="6">
        <text>NADPH + 2 O2 = 2 superoxide + NADP(+) + H(+)</text>
        <dbReference type="Rhea" id="RHEA:63180"/>
        <dbReference type="ChEBI" id="CHEBI:15378"/>
        <dbReference type="ChEBI" id="CHEBI:15379"/>
        <dbReference type="ChEBI" id="CHEBI:18421"/>
        <dbReference type="ChEBI" id="CHEBI:57783"/>
        <dbReference type="ChEBI" id="CHEBI:58349"/>
    </reaction>
</comment>
<dbReference type="PROSITE" id="PS51384">
    <property type="entry name" value="FAD_FR"/>
    <property type="match status" value="1"/>
</dbReference>
<keyword evidence="4" id="KW-0560">Oxidoreductase</keyword>
<keyword evidence="2 7" id="KW-0812">Transmembrane</keyword>
<dbReference type="GO" id="GO:0050667">
    <property type="term" value="P:homocysteine metabolic process"/>
    <property type="evidence" value="ECO:0007669"/>
    <property type="project" value="Ensembl"/>
</dbReference>
<dbReference type="GO" id="GO:0006952">
    <property type="term" value="P:defense response"/>
    <property type="evidence" value="ECO:0007669"/>
    <property type="project" value="TreeGrafter"/>
</dbReference>
<feature type="transmembrane region" description="Helical" evidence="7">
    <location>
        <begin position="59"/>
        <end position="83"/>
    </location>
</feature>
<comment type="subcellular location">
    <subcellularLocation>
        <location evidence="1">Membrane</location>
        <topology evidence="1">Multi-pass membrane protein</topology>
    </subcellularLocation>
</comment>
<evidence type="ECO:0000256" key="1">
    <source>
        <dbReference type="ARBA" id="ARBA00004141"/>
    </source>
</evidence>
<dbReference type="GO" id="GO:0072341">
    <property type="term" value="F:modified amino acid binding"/>
    <property type="evidence" value="ECO:0007669"/>
    <property type="project" value="Ensembl"/>
</dbReference>
<reference evidence="9" key="3">
    <citation type="submission" date="2025-09" db="UniProtKB">
        <authorList>
            <consortium name="Ensembl"/>
        </authorList>
    </citation>
    <scope>IDENTIFICATION</scope>
</reference>
<dbReference type="InterPro" id="IPR039261">
    <property type="entry name" value="FNR_nucleotide-bd"/>
</dbReference>
<dbReference type="InterPro" id="IPR000778">
    <property type="entry name" value="Cyt_b245_heavy_chain"/>
</dbReference>
<evidence type="ECO:0000259" key="8">
    <source>
        <dbReference type="PROSITE" id="PS51384"/>
    </source>
</evidence>
<reference evidence="9" key="2">
    <citation type="submission" date="2025-08" db="UniProtKB">
        <authorList>
            <consortium name="Ensembl"/>
        </authorList>
    </citation>
    <scope>IDENTIFICATION</scope>
</reference>
<organism evidence="9 10">
    <name type="scientific">Phocoena sinus</name>
    <name type="common">Vaquita</name>
    <dbReference type="NCBI Taxonomy" id="42100"/>
    <lineage>
        <taxon>Eukaryota</taxon>
        <taxon>Metazoa</taxon>
        <taxon>Chordata</taxon>
        <taxon>Craniata</taxon>
        <taxon>Vertebrata</taxon>
        <taxon>Euteleostomi</taxon>
        <taxon>Mammalia</taxon>
        <taxon>Eutheria</taxon>
        <taxon>Laurasiatheria</taxon>
        <taxon>Artiodactyla</taxon>
        <taxon>Whippomorpha</taxon>
        <taxon>Cetacea</taxon>
        <taxon>Odontoceti</taxon>
        <taxon>Phocoenidae</taxon>
        <taxon>Phocoena</taxon>
    </lineage>
</organism>
<evidence type="ECO:0000256" key="4">
    <source>
        <dbReference type="ARBA" id="ARBA00023002"/>
    </source>
</evidence>
<dbReference type="Ensembl" id="ENSPSNT00000025334.1">
    <property type="protein sequence ID" value="ENSPSNP00000022528.1"/>
    <property type="gene ID" value="ENSPSNG00000016374.1"/>
</dbReference>
<dbReference type="GO" id="GO:0042554">
    <property type="term" value="P:superoxide anion generation"/>
    <property type="evidence" value="ECO:0007669"/>
    <property type="project" value="TreeGrafter"/>
</dbReference>
<dbReference type="InterPro" id="IPR013121">
    <property type="entry name" value="Fe_red_NAD-bd_6"/>
</dbReference>
<gene>
    <name evidence="9" type="primary">NOX4</name>
</gene>
<dbReference type="PANTHER" id="PTHR11972">
    <property type="entry name" value="NADPH OXIDASE"/>
    <property type="match status" value="1"/>
</dbReference>
<evidence type="ECO:0000313" key="9">
    <source>
        <dbReference type="Ensembl" id="ENSPSNP00000022528.1"/>
    </source>
</evidence>
<dbReference type="GO" id="GO:0005634">
    <property type="term" value="C:nucleus"/>
    <property type="evidence" value="ECO:0007669"/>
    <property type="project" value="Ensembl"/>
</dbReference>
<feature type="transmembrane region" description="Helical" evidence="7">
    <location>
        <begin position="189"/>
        <end position="213"/>
    </location>
</feature>
<reference evidence="9" key="1">
    <citation type="submission" date="2019-08" db="EMBL/GenBank/DDBJ databases">
        <title>Phocoena sinus (Vaquita) genome, mPhoSin1, primary haplotype.</title>
        <authorList>
            <person name="Morin P."/>
            <person name="Mountcastle J."/>
            <person name="Fungtammasan C."/>
            <person name="Rhie A."/>
            <person name="Rojas-Bracho L."/>
            <person name="Smith C.R."/>
            <person name="Taylor B.L."/>
            <person name="Gulland F.M.D."/>
            <person name="Musser W."/>
            <person name="Houck M."/>
            <person name="Haase B."/>
            <person name="Paez S."/>
            <person name="Howe K."/>
            <person name="Torrance J."/>
            <person name="Formenti G."/>
            <person name="Phillippy A."/>
            <person name="Ryder O."/>
            <person name="Jarvis E.D."/>
            <person name="Fedrigo O."/>
        </authorList>
    </citation>
    <scope>NUCLEOTIDE SEQUENCE [LARGE SCALE GENOMIC DNA]</scope>
</reference>
<dbReference type="Gene3D" id="3.40.50.80">
    <property type="entry name" value="Nucleotide-binding domain of ferredoxin-NADP reductase (FNR) module"/>
    <property type="match status" value="1"/>
</dbReference>
<dbReference type="GO" id="GO:0016175">
    <property type="term" value="F:superoxide-generating NAD(P)H oxidase activity"/>
    <property type="evidence" value="ECO:0007669"/>
    <property type="project" value="Ensembl"/>
</dbReference>
<dbReference type="InterPro" id="IPR017927">
    <property type="entry name" value="FAD-bd_FR_type"/>
</dbReference>
<evidence type="ECO:0000313" key="10">
    <source>
        <dbReference type="Proteomes" id="UP000694554"/>
    </source>
</evidence>
<dbReference type="SUPFAM" id="SSF63380">
    <property type="entry name" value="Riboflavin synthase domain-like"/>
    <property type="match status" value="1"/>
</dbReference>
<evidence type="ECO:0000256" key="7">
    <source>
        <dbReference type="SAM" id="Phobius"/>
    </source>
</evidence>
<dbReference type="InterPro" id="IPR013112">
    <property type="entry name" value="FAD-bd_8"/>
</dbReference>
<dbReference type="FunFam" id="3.40.50.80:FF:000015">
    <property type="entry name" value="NADPH oxidase 4"/>
    <property type="match status" value="1"/>
</dbReference>
<evidence type="ECO:0000256" key="3">
    <source>
        <dbReference type="ARBA" id="ARBA00022989"/>
    </source>
</evidence>
<keyword evidence="3 7" id="KW-1133">Transmembrane helix</keyword>
<evidence type="ECO:0000256" key="2">
    <source>
        <dbReference type="ARBA" id="ARBA00022692"/>
    </source>
</evidence>
<feature type="transmembrane region" description="Helical" evidence="7">
    <location>
        <begin position="154"/>
        <end position="177"/>
    </location>
</feature>
<dbReference type="InterPro" id="IPR017938">
    <property type="entry name" value="Riboflavin_synthase-like_b-brl"/>
</dbReference>
<protein>
    <submittedName>
        <fullName evidence="9">NADPH oxidase 4</fullName>
    </submittedName>
</protein>
<feature type="domain" description="FAD-binding FR-type" evidence="8">
    <location>
        <begin position="304"/>
        <end position="399"/>
    </location>
</feature>
<sequence length="558" mass="64743">MAVSWRSWLANEGVKHLCLLIWLSLNVLLFWKTFLLYNQGPEYHYLHQMLGLGLCLSRASASVLNLNCSLILLPMCRMLLAYLRGSQKVPSRRTRRLLDKSRTFHTTCGVTICIFSGVHVAAHLVNALNFSVNYHEDFVELNAARYRDEDPRKLLFTTVPGLTGVCMVLVLFLMITASTYAIRVSNYDIFWYTHNLFLAFYMLLMLHVSGGLLKYQTNLDTHPPGCINLNGTRYQNIHLPEYLSEHFHESFPGGFSKPDELTQNTFVKICMEEPRFQANFPQTWLWISGPLCLYCAERLYRCIRSNKPVTIISVISHPSDVMEIRMVKENFKARPGQYIVLHCPSVSALENHPFTLTMNDFEIYSFLHLVKTPRFCPFIQSRNYPKLYIDGPFGSPFEDSLNYEVSLCVAGGIGVTPFASILNTLLDDWKPYRLRRLYFIWVCRDIQSFRWFADLLCVLYNKFWQENRPDYVNIQLYLSQTDGLQKIIGEKYQALNSRLFIGRPRWKLLFNEIAKYNRGKTVGVFCCGPNSISKTLHKLSNQNNSYGTRFEYNKESFS</sequence>
<dbReference type="GO" id="GO:0043020">
    <property type="term" value="C:NADPH oxidase complex"/>
    <property type="evidence" value="ECO:0007669"/>
    <property type="project" value="TreeGrafter"/>
</dbReference>
<proteinExistence type="predicted"/>
<dbReference type="GO" id="GO:0010467">
    <property type="term" value="P:gene expression"/>
    <property type="evidence" value="ECO:0007669"/>
    <property type="project" value="Ensembl"/>
</dbReference>
<dbReference type="Proteomes" id="UP000694554">
    <property type="component" value="Chromosome 8"/>
</dbReference>
<evidence type="ECO:0000256" key="5">
    <source>
        <dbReference type="ARBA" id="ARBA00023136"/>
    </source>
</evidence>
<feature type="transmembrane region" description="Helical" evidence="7">
    <location>
        <begin position="104"/>
        <end position="125"/>
    </location>
</feature>